<accession>X1EYT3</accession>
<dbReference type="PANTHER" id="PTHR35610:SF7">
    <property type="entry name" value="3-ISOPROPYLMALATE DEHYDRATASE"/>
    <property type="match status" value="1"/>
</dbReference>
<dbReference type="Gene3D" id="3.40.50.10900">
    <property type="entry name" value="PAC-like subunit"/>
    <property type="match status" value="1"/>
</dbReference>
<proteinExistence type="predicted"/>
<dbReference type="SUPFAM" id="SSF159659">
    <property type="entry name" value="Cgl1923-like"/>
    <property type="match status" value="1"/>
</dbReference>
<evidence type="ECO:0000313" key="1">
    <source>
        <dbReference type="EMBL" id="GAH37747.1"/>
    </source>
</evidence>
<protein>
    <recommendedName>
        <fullName evidence="2">PAC2 family protein</fullName>
    </recommendedName>
</protein>
<sequence length="306" mass="33971">MGIKLFTEPALERPDLLCGWPGIGNIGLLAVNTLKGELEAEEFGEIEPWDFFYPTRVSIRNGLLRGLEFPTNRFYYKKLEKRDLIFFIGEEQPTEGEGRTYARGGKAYQMANLVLDVAEKFGCRRIYTSGACVSPIHHTIKPRVISVVSSKSLIAEVERYPNTVFINERGVGEGGGVITGLNGLLLAVAKKRGLESVCLMGEIPEWLSSSPFPYPKASKSVLEVFADILGISIGSNILNEMVVQIEEIVEGLYNAFPAEIKERYDERKLAIQAKPGGITEADARWIKDHIDEIFQKKGEQGGEKSV</sequence>
<dbReference type="AlphaFoldDB" id="X1EYT3"/>
<dbReference type="PANTHER" id="PTHR35610">
    <property type="entry name" value="3-ISOPROPYLMALATE DEHYDRATASE-RELATED"/>
    <property type="match status" value="1"/>
</dbReference>
<reference evidence="1" key="1">
    <citation type="journal article" date="2014" name="Front. Microbiol.">
        <title>High frequency of phylogenetically diverse reductive dehalogenase-homologous genes in deep subseafloor sedimentary metagenomes.</title>
        <authorList>
            <person name="Kawai M."/>
            <person name="Futagami T."/>
            <person name="Toyoda A."/>
            <person name="Takaki Y."/>
            <person name="Nishi S."/>
            <person name="Hori S."/>
            <person name="Arai W."/>
            <person name="Tsubouchi T."/>
            <person name="Morono Y."/>
            <person name="Uchiyama I."/>
            <person name="Ito T."/>
            <person name="Fujiyama A."/>
            <person name="Inagaki F."/>
            <person name="Takami H."/>
        </authorList>
    </citation>
    <scope>NUCLEOTIDE SEQUENCE</scope>
    <source>
        <strain evidence="1">Expedition CK06-06</strain>
    </source>
</reference>
<evidence type="ECO:0008006" key="2">
    <source>
        <dbReference type="Google" id="ProtNLM"/>
    </source>
</evidence>
<dbReference type="Pfam" id="PF09754">
    <property type="entry name" value="PAC2"/>
    <property type="match status" value="1"/>
</dbReference>
<name>X1EYT3_9ZZZZ</name>
<organism evidence="1">
    <name type="scientific">marine sediment metagenome</name>
    <dbReference type="NCBI Taxonomy" id="412755"/>
    <lineage>
        <taxon>unclassified sequences</taxon>
        <taxon>metagenomes</taxon>
        <taxon>ecological metagenomes</taxon>
    </lineage>
</organism>
<dbReference type="InterPro" id="IPR038389">
    <property type="entry name" value="PSMG2_sf"/>
</dbReference>
<comment type="caution">
    <text evidence="1">The sequence shown here is derived from an EMBL/GenBank/DDBJ whole genome shotgun (WGS) entry which is preliminary data.</text>
</comment>
<dbReference type="InterPro" id="IPR019151">
    <property type="entry name" value="Proteasome_assmbl_chaperone_2"/>
</dbReference>
<dbReference type="EMBL" id="BARU01008172">
    <property type="protein sequence ID" value="GAH37747.1"/>
    <property type="molecule type" value="Genomic_DNA"/>
</dbReference>
<gene>
    <name evidence="1" type="ORF">S03H2_16036</name>
</gene>